<reference evidence="1 2" key="1">
    <citation type="submission" date="2019-03" db="EMBL/GenBank/DDBJ databases">
        <title>Single cell metagenomics reveals metabolic interactions within the superorganism composed of flagellate Streblomastix strix and complex community of Bacteroidetes bacteria on its surface.</title>
        <authorList>
            <person name="Treitli S.C."/>
            <person name="Kolisko M."/>
            <person name="Husnik F."/>
            <person name="Keeling P."/>
            <person name="Hampl V."/>
        </authorList>
    </citation>
    <scope>NUCLEOTIDE SEQUENCE [LARGE SCALE GENOMIC DNA]</scope>
    <source>
        <strain evidence="1">ST1C</strain>
    </source>
</reference>
<dbReference type="AlphaFoldDB" id="A0A5J4X7C6"/>
<organism evidence="1 2">
    <name type="scientific">Streblomastix strix</name>
    <dbReference type="NCBI Taxonomy" id="222440"/>
    <lineage>
        <taxon>Eukaryota</taxon>
        <taxon>Metamonada</taxon>
        <taxon>Preaxostyla</taxon>
        <taxon>Oxymonadida</taxon>
        <taxon>Streblomastigidae</taxon>
        <taxon>Streblomastix</taxon>
    </lineage>
</organism>
<dbReference type="Proteomes" id="UP000324800">
    <property type="component" value="Unassembled WGS sequence"/>
</dbReference>
<gene>
    <name evidence="1" type="ORF">EZS28_001542</name>
</gene>
<dbReference type="EMBL" id="SNRW01000162">
    <property type="protein sequence ID" value="KAA6402933.1"/>
    <property type="molecule type" value="Genomic_DNA"/>
</dbReference>
<sequence length="150" mass="17443">MLNKILSCYKRKLSINKEEDQQCLLLRDQYELVGIRYSRVVAISISTAGGSGEEQDHEIWNGLICIANFLSQLRQGRNYHPFYPSFPPQPELAYGSEEQFEEEGGNEEVESQLFNKGQNGRIMDEATRTIGWKLSYFIDSSNNRPFWYYL</sequence>
<protein>
    <submittedName>
        <fullName evidence="1">Uncharacterized protein</fullName>
    </submittedName>
</protein>
<name>A0A5J4X7C6_9EUKA</name>
<evidence type="ECO:0000313" key="2">
    <source>
        <dbReference type="Proteomes" id="UP000324800"/>
    </source>
</evidence>
<accession>A0A5J4X7C6</accession>
<proteinExistence type="predicted"/>
<evidence type="ECO:0000313" key="1">
    <source>
        <dbReference type="EMBL" id="KAA6402933.1"/>
    </source>
</evidence>
<comment type="caution">
    <text evidence="1">The sequence shown here is derived from an EMBL/GenBank/DDBJ whole genome shotgun (WGS) entry which is preliminary data.</text>
</comment>